<name>A0A914CEM8_9BILA</name>
<dbReference type="Proteomes" id="UP000887540">
    <property type="component" value="Unplaced"/>
</dbReference>
<dbReference type="Gene3D" id="3.30.420.10">
    <property type="entry name" value="Ribonuclease H-like superfamily/Ribonuclease H"/>
    <property type="match status" value="1"/>
</dbReference>
<dbReference type="GO" id="GO:0006139">
    <property type="term" value="P:nucleobase-containing compound metabolic process"/>
    <property type="evidence" value="ECO:0007669"/>
    <property type="project" value="InterPro"/>
</dbReference>
<sequence length="625" mass="73527">MDLDNIEEYMDIFTHNHNAVKQPFALLDDDDDDDKFLSIAYDSESDSSLISSLKGINKEYRELVPKLIALFKLNTDDITKESKLSTIKNAFVNLFKSANAQRNDESHVGAFPLFLTLLKDLYEYLVQTCSLPRDHFGSIYNAFDAFWSFYSDLEIFDKIAVLNQPVMKDNWFQSLKVVSTFNHKYIDMISTIFCLNDERSRQDFLPYLVKICWDLLTVEHYLEKSVRWAIYFRLKPHLDKDENKTYLKEIVLQCCIFNNKVLFEEYIGDSVEDKKFVLRLLDGYMNMADYPGTRLKSTYVKPEYSPLEEKFLGEDNLGGRNKRMSHLTVSYLKKWDLSVDLIPKTMYHRAVDFIIFKHVMAEKEKTSDLNYEESLQHICEGRHDVQLFLLDHLIYRGINRQALIWAGLFKIPCEEWPAELRFYVNRNPEKLVEVTKYIQLKMINEEQLKKQRNLVFSLFETVDEEPYNVYTIDNKGYLEAAIKEIEKSEGEGGLIGVDCEWKPPGIMINEELALIQIACHAAVFLIDIVELEKILAKDEWKAFFIRIFCNPKITKIGFDFRNDLRVMCNTFPFLREYKNVIVDSTICLFNFCNKFLWIKENKSAIGLIDHFVLSRKNMQQWMLTV</sequence>
<evidence type="ECO:0000313" key="3">
    <source>
        <dbReference type="WBParaSite" id="ACRNAN_Path_967.g3718.t1"/>
    </source>
</evidence>
<dbReference type="AlphaFoldDB" id="A0A914CEM8"/>
<protein>
    <submittedName>
        <fullName evidence="3">3'-5' exonuclease domain-containing protein</fullName>
    </submittedName>
</protein>
<evidence type="ECO:0000259" key="1">
    <source>
        <dbReference type="Pfam" id="PF01612"/>
    </source>
</evidence>
<dbReference type="InterPro" id="IPR002562">
    <property type="entry name" value="3'-5'_exonuclease_dom"/>
</dbReference>
<organism evidence="2 3">
    <name type="scientific">Acrobeloides nanus</name>
    <dbReference type="NCBI Taxonomy" id="290746"/>
    <lineage>
        <taxon>Eukaryota</taxon>
        <taxon>Metazoa</taxon>
        <taxon>Ecdysozoa</taxon>
        <taxon>Nematoda</taxon>
        <taxon>Chromadorea</taxon>
        <taxon>Rhabditida</taxon>
        <taxon>Tylenchina</taxon>
        <taxon>Cephalobomorpha</taxon>
        <taxon>Cephaloboidea</taxon>
        <taxon>Cephalobidae</taxon>
        <taxon>Acrobeloides</taxon>
    </lineage>
</organism>
<proteinExistence type="predicted"/>
<feature type="domain" description="3'-5' exonuclease" evidence="1">
    <location>
        <begin position="471"/>
        <end position="571"/>
    </location>
</feature>
<dbReference type="InterPro" id="IPR012337">
    <property type="entry name" value="RNaseH-like_sf"/>
</dbReference>
<evidence type="ECO:0000313" key="2">
    <source>
        <dbReference type="Proteomes" id="UP000887540"/>
    </source>
</evidence>
<dbReference type="SUPFAM" id="SSF53098">
    <property type="entry name" value="Ribonuclease H-like"/>
    <property type="match status" value="1"/>
</dbReference>
<dbReference type="WBParaSite" id="ACRNAN_Path_967.g3718.t1">
    <property type="protein sequence ID" value="ACRNAN_Path_967.g3718.t1"/>
    <property type="gene ID" value="ACRNAN_Path_967.g3718"/>
</dbReference>
<dbReference type="Pfam" id="PF01612">
    <property type="entry name" value="DNA_pol_A_exo1"/>
    <property type="match status" value="1"/>
</dbReference>
<dbReference type="PANTHER" id="PTHR47765:SF2">
    <property type="entry name" value="EXONUCLEASE MUT-7 HOMOLOG"/>
    <property type="match status" value="1"/>
</dbReference>
<dbReference type="GO" id="GO:0008408">
    <property type="term" value="F:3'-5' exonuclease activity"/>
    <property type="evidence" value="ECO:0007669"/>
    <property type="project" value="InterPro"/>
</dbReference>
<reference evidence="3" key="1">
    <citation type="submission" date="2022-11" db="UniProtKB">
        <authorList>
            <consortium name="WormBaseParasite"/>
        </authorList>
    </citation>
    <scope>IDENTIFICATION</scope>
</reference>
<dbReference type="InterPro" id="IPR052408">
    <property type="entry name" value="Exonuclease_MUT-7-like"/>
</dbReference>
<dbReference type="GO" id="GO:0003676">
    <property type="term" value="F:nucleic acid binding"/>
    <property type="evidence" value="ECO:0007669"/>
    <property type="project" value="InterPro"/>
</dbReference>
<dbReference type="InterPro" id="IPR036397">
    <property type="entry name" value="RNaseH_sf"/>
</dbReference>
<accession>A0A914CEM8</accession>
<keyword evidence="2" id="KW-1185">Reference proteome</keyword>
<dbReference type="PANTHER" id="PTHR47765">
    <property type="entry name" value="3'-5' EXONUCLEASE DOMAIN-CONTAINING PROTEIN"/>
    <property type="match status" value="1"/>
</dbReference>